<keyword evidence="1" id="KW-0472">Membrane</keyword>
<accession>A0ABW4QAA5</accession>
<evidence type="ECO:0000256" key="1">
    <source>
        <dbReference type="SAM" id="Phobius"/>
    </source>
</evidence>
<name>A0ABW4QAA5_9MICC</name>
<evidence type="ECO:0000313" key="3">
    <source>
        <dbReference type="Proteomes" id="UP001597307"/>
    </source>
</evidence>
<keyword evidence="1" id="KW-0812">Transmembrane</keyword>
<keyword evidence="1" id="KW-1133">Transmembrane helix</keyword>
<dbReference type="EMBL" id="JBHUGA010000060">
    <property type="protein sequence ID" value="MFD1847615.1"/>
    <property type="molecule type" value="Genomic_DNA"/>
</dbReference>
<evidence type="ECO:0000313" key="2">
    <source>
        <dbReference type="EMBL" id="MFD1847615.1"/>
    </source>
</evidence>
<reference evidence="3" key="1">
    <citation type="journal article" date="2019" name="Int. J. Syst. Evol. Microbiol.">
        <title>The Global Catalogue of Microorganisms (GCM) 10K type strain sequencing project: providing services to taxonomists for standard genome sequencing and annotation.</title>
        <authorList>
            <consortium name="The Broad Institute Genomics Platform"/>
            <consortium name="The Broad Institute Genome Sequencing Center for Infectious Disease"/>
            <person name="Wu L."/>
            <person name="Ma J."/>
        </authorList>
    </citation>
    <scope>NUCLEOTIDE SEQUENCE [LARGE SCALE GENOMIC DNA]</scope>
    <source>
        <strain evidence="3">JCM 11496</strain>
    </source>
</reference>
<keyword evidence="3" id="KW-1185">Reference proteome</keyword>
<dbReference type="RefSeq" id="WP_343880653.1">
    <property type="nucleotide sequence ID" value="NZ_BAAAIJ010000051.1"/>
</dbReference>
<sequence length="147" mass="15525">MRCFLANPTTAERESGSAVVEFVFLGLVLLVPVIYFILTIGRLQAGSFAVVGAADQAAKIYVTEDSPPDATAQAQQAAILVLKDFGFDASEAEIEVNCDGECLTPGSGVTVEVRLGINLPFMPPGRGVDGSVMVVESSATQLVERFR</sequence>
<protein>
    <recommendedName>
        <fullName evidence="4">TadE-like protein</fullName>
    </recommendedName>
</protein>
<proteinExistence type="predicted"/>
<gene>
    <name evidence="2" type="ORF">ACFSFX_13555</name>
</gene>
<comment type="caution">
    <text evidence="2">The sequence shown here is derived from an EMBL/GenBank/DDBJ whole genome shotgun (WGS) entry which is preliminary data.</text>
</comment>
<dbReference type="Proteomes" id="UP001597307">
    <property type="component" value="Unassembled WGS sequence"/>
</dbReference>
<feature type="transmembrane region" description="Helical" evidence="1">
    <location>
        <begin position="18"/>
        <end position="38"/>
    </location>
</feature>
<evidence type="ECO:0008006" key="4">
    <source>
        <dbReference type="Google" id="ProtNLM"/>
    </source>
</evidence>
<organism evidence="2 3">
    <name type="scientific">Arthrobacter flavus</name>
    <dbReference type="NCBI Taxonomy" id="95172"/>
    <lineage>
        <taxon>Bacteria</taxon>
        <taxon>Bacillati</taxon>
        <taxon>Actinomycetota</taxon>
        <taxon>Actinomycetes</taxon>
        <taxon>Micrococcales</taxon>
        <taxon>Micrococcaceae</taxon>
        <taxon>Arthrobacter</taxon>
    </lineage>
</organism>